<dbReference type="EMBL" id="LT882687">
    <property type="protein sequence ID" value="SMY29575.1"/>
    <property type="molecule type" value="Genomic_DNA"/>
</dbReference>
<dbReference type="AlphaFoldDB" id="A0A1Y6LYV6"/>
<protein>
    <submittedName>
        <fullName evidence="1">Uncharacterized protein</fullName>
    </submittedName>
</protein>
<evidence type="ECO:0000313" key="2">
    <source>
        <dbReference type="Proteomes" id="UP000215453"/>
    </source>
</evidence>
<sequence length="175" mass="20705">MPERPPRRFQPEGQRDEVLSRAVFFIIGDIHSIRPEAINRVPVLNLSLSNIAEWNNALTLLLHDLGPEIERTIGWDQEPTDYPHRIHAIQPFDDDLNWNRLRFEQECWNQRNRLVTTIIRKTVHPTIQDYMDMSFWDAHMMISQIRARTFHRPYFKAGIARILEDAGATLEIQPR</sequence>
<evidence type="ECO:0000313" key="1">
    <source>
        <dbReference type="EMBL" id="SMY29575.1"/>
    </source>
</evidence>
<name>A0A1Y6LYV6_ZYMTR</name>
<proteinExistence type="predicted"/>
<gene>
    <name evidence="1" type="ORF">ZT1A5_G11024</name>
</gene>
<organism evidence="1 2">
    <name type="scientific">Zymoseptoria tritici ST99CH_1A5</name>
    <dbReference type="NCBI Taxonomy" id="1276529"/>
    <lineage>
        <taxon>Eukaryota</taxon>
        <taxon>Fungi</taxon>
        <taxon>Dikarya</taxon>
        <taxon>Ascomycota</taxon>
        <taxon>Pezizomycotina</taxon>
        <taxon>Dothideomycetes</taxon>
        <taxon>Dothideomycetidae</taxon>
        <taxon>Mycosphaerellales</taxon>
        <taxon>Mycosphaerellaceae</taxon>
        <taxon>Zymoseptoria</taxon>
    </lineage>
</organism>
<accession>A0A1Y6LYV6</accession>
<dbReference type="Proteomes" id="UP000215453">
    <property type="component" value="Chromosome 12"/>
</dbReference>
<reference evidence="1 2" key="1">
    <citation type="submission" date="2016-10" db="EMBL/GenBank/DDBJ databases">
        <authorList>
            <person name="Varghese N."/>
        </authorList>
    </citation>
    <scope>NUCLEOTIDE SEQUENCE [LARGE SCALE GENOMIC DNA]</scope>
</reference>